<accession>A0A8T3VJY8</accession>
<dbReference type="Gene3D" id="2.160.20.10">
    <property type="entry name" value="Single-stranded right-handed beta-helix, Pectin lyase-like"/>
    <property type="match status" value="1"/>
</dbReference>
<evidence type="ECO:0000256" key="1">
    <source>
        <dbReference type="SAM" id="MobiDB-lite"/>
    </source>
</evidence>
<evidence type="ECO:0000313" key="5">
    <source>
        <dbReference type="Proteomes" id="UP000732619"/>
    </source>
</evidence>
<organism evidence="4 5">
    <name type="scientific">Methanobrevibacter olleyae</name>
    <dbReference type="NCBI Taxonomy" id="294671"/>
    <lineage>
        <taxon>Archaea</taxon>
        <taxon>Methanobacteriati</taxon>
        <taxon>Methanobacteriota</taxon>
        <taxon>Methanomada group</taxon>
        <taxon>Methanobacteria</taxon>
        <taxon>Methanobacteriales</taxon>
        <taxon>Methanobacteriaceae</taxon>
        <taxon>Methanobrevibacter</taxon>
    </lineage>
</organism>
<dbReference type="InterPro" id="IPR011050">
    <property type="entry name" value="Pectin_lyase_fold/virulence"/>
</dbReference>
<feature type="compositionally biased region" description="Gly residues" evidence="1">
    <location>
        <begin position="552"/>
        <end position="572"/>
    </location>
</feature>
<dbReference type="InterPro" id="IPR039448">
    <property type="entry name" value="Beta_helix"/>
</dbReference>
<keyword evidence="2" id="KW-0472">Membrane</keyword>
<feature type="transmembrane region" description="Helical" evidence="2">
    <location>
        <begin position="623"/>
        <end position="640"/>
    </location>
</feature>
<gene>
    <name evidence="4" type="ORF">E7Z75_00010</name>
</gene>
<name>A0A8T3VJY8_METOL</name>
<comment type="caution">
    <text evidence="4">The sequence shown here is derived from an EMBL/GenBank/DDBJ whole genome shotgun (WGS) entry which is preliminary data.</text>
</comment>
<dbReference type="AlphaFoldDB" id="A0A8T3VJY8"/>
<dbReference type="Pfam" id="PF13229">
    <property type="entry name" value="Beta_helix"/>
    <property type="match status" value="1"/>
</dbReference>
<protein>
    <recommendedName>
        <fullName evidence="3">Right handed beta helix domain-containing protein</fullName>
    </recommendedName>
</protein>
<evidence type="ECO:0000313" key="4">
    <source>
        <dbReference type="EMBL" id="MBE6511522.1"/>
    </source>
</evidence>
<feature type="compositionally biased region" description="Gly residues" evidence="1">
    <location>
        <begin position="590"/>
        <end position="600"/>
    </location>
</feature>
<evidence type="ECO:0000256" key="2">
    <source>
        <dbReference type="SAM" id="Phobius"/>
    </source>
</evidence>
<dbReference type="InterPro" id="IPR006626">
    <property type="entry name" value="PbH1"/>
</dbReference>
<keyword evidence="2" id="KW-0812">Transmembrane</keyword>
<dbReference type="InterPro" id="IPR022441">
    <property type="entry name" value="Para_beta_helix_rpt-2"/>
</dbReference>
<dbReference type="NCBIfam" id="TIGR03804">
    <property type="entry name" value="para_beta_helix"/>
    <property type="match status" value="1"/>
</dbReference>
<sequence length="656" mass="71739">MILKIGKLNNLKNNHFLFLIFLIILIFSLISSVSALDNLNNENYDNNIVLESNNDLYSSNSLLSDNNLKSDIEYKNENNIRSMNSVHDIHSNTSNDDIQFIFDNSKDGDTIQFNDKEYNNISIIVNKRLNIISKSDSIIHTSSSINDKANKNGMIDSFGFYFTELARGSVIKGITLQVNSEYGIMVKDANNITIRDNKISGGKKAGLLLRNSSFNTIINNNITKSYDGLRLENVNRTIINNNNIYSNKRNGLVLDGVFLNNITRNYISKNKLDGFLLMNAKSNRILNNTIIDNANSGLRLEGNTTRNTIQYNNISANVMNIYANSLTNGDIISQNTLMHAKKSSDTYTTLDNTGAAIVFAENYSSSQYGKMLFERNSIGFNEQWDAKSTMDHPPVDIGANWYFDNDGEYGLGHICPMVFGKALDPEDFKHLSMGFGGDENGLFGQLYNGNTPNGAGAFDIDNVNINGKDYGSVRVGEDGRFDLKDLDLEELPSGSIITITIGSHSFNITIADKFSSNKTKVLNESTKAVENKNVPNDDFSKKYGSNIKSLGNGTGSGSGSNEGSGTGEGNFTGSGVSVGDLSGQSNQGTGDSGENGGGSASEGRAYEILKEENTPVTAKNSQLIALFGVALVILIIALGYRSKNKDDYKDDGDYSL</sequence>
<dbReference type="Proteomes" id="UP000732619">
    <property type="component" value="Unassembled WGS sequence"/>
</dbReference>
<dbReference type="SUPFAM" id="SSF51126">
    <property type="entry name" value="Pectin lyase-like"/>
    <property type="match status" value="1"/>
</dbReference>
<dbReference type="EMBL" id="SUTG01000001">
    <property type="protein sequence ID" value="MBE6511522.1"/>
    <property type="molecule type" value="Genomic_DNA"/>
</dbReference>
<proteinExistence type="predicted"/>
<dbReference type="InterPro" id="IPR012334">
    <property type="entry name" value="Pectin_lyas_fold"/>
</dbReference>
<dbReference type="SMART" id="SM00710">
    <property type="entry name" value="PbH1"/>
    <property type="match status" value="7"/>
</dbReference>
<feature type="region of interest" description="Disordered" evidence="1">
    <location>
        <begin position="550"/>
        <end position="601"/>
    </location>
</feature>
<reference evidence="4" key="1">
    <citation type="submission" date="2019-04" db="EMBL/GenBank/DDBJ databases">
        <title>Evolution of Biomass-Degrading Anaerobic Consortia Revealed by Metagenomics.</title>
        <authorList>
            <person name="Peng X."/>
        </authorList>
    </citation>
    <scope>NUCLEOTIDE SEQUENCE</scope>
    <source>
        <strain evidence="4">SIG14</strain>
    </source>
</reference>
<feature type="domain" description="Right handed beta helix" evidence="3">
    <location>
        <begin position="206"/>
        <end position="342"/>
    </location>
</feature>
<evidence type="ECO:0000259" key="3">
    <source>
        <dbReference type="Pfam" id="PF13229"/>
    </source>
</evidence>
<keyword evidence="2" id="KW-1133">Transmembrane helix</keyword>